<organism evidence="2 3">
    <name type="scientific">Mesorhabditis belari</name>
    <dbReference type="NCBI Taxonomy" id="2138241"/>
    <lineage>
        <taxon>Eukaryota</taxon>
        <taxon>Metazoa</taxon>
        <taxon>Ecdysozoa</taxon>
        <taxon>Nematoda</taxon>
        <taxon>Chromadorea</taxon>
        <taxon>Rhabditida</taxon>
        <taxon>Rhabditina</taxon>
        <taxon>Rhabditomorpha</taxon>
        <taxon>Rhabditoidea</taxon>
        <taxon>Rhabditidae</taxon>
        <taxon>Mesorhabditinae</taxon>
        <taxon>Mesorhabditis</taxon>
    </lineage>
</organism>
<keyword evidence="2" id="KW-1185">Reference proteome</keyword>
<dbReference type="WBParaSite" id="MBELARI_LOCUS19533">
    <property type="protein sequence ID" value="MBELARI_LOCUS19533"/>
    <property type="gene ID" value="MBELARI_LOCUS19533"/>
</dbReference>
<name>A0AAF3F0Y8_9BILA</name>
<feature type="compositionally biased region" description="Basic and acidic residues" evidence="1">
    <location>
        <begin position="21"/>
        <end position="30"/>
    </location>
</feature>
<proteinExistence type="predicted"/>
<evidence type="ECO:0000256" key="1">
    <source>
        <dbReference type="SAM" id="MobiDB-lite"/>
    </source>
</evidence>
<feature type="compositionally biased region" description="Basic residues" evidence="1">
    <location>
        <begin position="1"/>
        <end position="10"/>
    </location>
</feature>
<accession>A0AAF3F0Y8</accession>
<protein>
    <submittedName>
        <fullName evidence="3">Uncharacterized protein</fullName>
    </submittedName>
</protein>
<feature type="compositionally biased region" description="Basic and acidic residues" evidence="1">
    <location>
        <begin position="98"/>
        <end position="108"/>
    </location>
</feature>
<sequence length="258" mass="29686">MDKLSKKHSFPFKQSIFQQQPEKKQMDQEMKPLPIKIPDNFGAKPFSFNLTQQQETTDIPSSSILDLNLLAHLGIPINEEMTQEIQVSPIKQRRKSRDKGESTNEKSLESPSSEEAGVVSGKLRERNGGRIRPSGRPPKYLADANVVVDILDDSPHGYVETTPHIRKLRQNLATQQCRLNRERNVRAIIFKFSDIVERWKKESEQKNCTNCNDLFDGVDDTFLTMLRDEADRERKRLERKTRITEIASSTATVRHLLT</sequence>
<reference evidence="3" key="1">
    <citation type="submission" date="2024-02" db="UniProtKB">
        <authorList>
            <consortium name="WormBaseParasite"/>
        </authorList>
    </citation>
    <scope>IDENTIFICATION</scope>
</reference>
<dbReference type="Proteomes" id="UP000887575">
    <property type="component" value="Unassembled WGS sequence"/>
</dbReference>
<evidence type="ECO:0000313" key="2">
    <source>
        <dbReference type="Proteomes" id="UP000887575"/>
    </source>
</evidence>
<feature type="region of interest" description="Disordered" evidence="1">
    <location>
        <begin position="1"/>
        <end position="30"/>
    </location>
</feature>
<dbReference type="AlphaFoldDB" id="A0AAF3F0Y8"/>
<evidence type="ECO:0000313" key="3">
    <source>
        <dbReference type="WBParaSite" id="MBELARI_LOCUS19533"/>
    </source>
</evidence>
<feature type="region of interest" description="Disordered" evidence="1">
    <location>
        <begin position="84"/>
        <end position="138"/>
    </location>
</feature>